<evidence type="ECO:0000259" key="7">
    <source>
        <dbReference type="Pfam" id="PF00955"/>
    </source>
</evidence>
<comment type="caution">
    <text evidence="8">The sequence shown here is derived from an EMBL/GenBank/DDBJ whole genome shotgun (WGS) entry which is preliminary data.</text>
</comment>
<dbReference type="InterPro" id="IPR011531">
    <property type="entry name" value="HCO3_transpt-like_TM_dom"/>
</dbReference>
<feature type="transmembrane region" description="Helical" evidence="6">
    <location>
        <begin position="129"/>
        <end position="150"/>
    </location>
</feature>
<keyword evidence="3 6" id="KW-0812">Transmembrane</keyword>
<comment type="similarity">
    <text evidence="2">Belongs to the anion exchanger (TC 2.A.31.3) family.</text>
</comment>
<gene>
    <name evidence="8" type="ORF">AG4045_004559</name>
</gene>
<evidence type="ECO:0000256" key="6">
    <source>
        <dbReference type="SAM" id="Phobius"/>
    </source>
</evidence>
<evidence type="ECO:0000313" key="8">
    <source>
        <dbReference type="EMBL" id="KAF1001940.1"/>
    </source>
</evidence>
<dbReference type="EMBL" id="WRXP01002043">
    <property type="protein sequence ID" value="KAF1001940.1"/>
    <property type="molecule type" value="Genomic_DNA"/>
</dbReference>
<keyword evidence="5 6" id="KW-0472">Membrane</keyword>
<evidence type="ECO:0000313" key="9">
    <source>
        <dbReference type="Proteomes" id="UP000593563"/>
    </source>
</evidence>
<protein>
    <recommendedName>
        <fullName evidence="7">Bicarbonate transporter-like transmembrane domain-containing protein</fullName>
    </recommendedName>
</protein>
<dbReference type="InterPro" id="IPR003020">
    <property type="entry name" value="HCO3_transpt_euk"/>
</dbReference>
<name>A0A6L5B8Q7_APIGR</name>
<reference evidence="8" key="1">
    <citation type="submission" date="2020-01" db="EMBL/GenBank/DDBJ databases">
        <title>The Celery Genome Sequence Reveals Sequential Paleo-tetraploidization, Resistance Gene Elimination, Karyotype Evolution, and Functional Innovation in Apiales.</title>
        <authorList>
            <person name="Song X."/>
        </authorList>
    </citation>
    <scope>NUCLEOTIDE SEQUENCE</scope>
    <source>
        <tissue evidence="8">Leaf</tissue>
    </source>
</reference>
<dbReference type="Pfam" id="PF00955">
    <property type="entry name" value="HCO3_cotransp"/>
    <property type="match status" value="1"/>
</dbReference>
<feature type="domain" description="Bicarbonate transporter-like transmembrane" evidence="7">
    <location>
        <begin position="73"/>
        <end position="120"/>
    </location>
</feature>
<evidence type="ECO:0000256" key="4">
    <source>
        <dbReference type="ARBA" id="ARBA00022989"/>
    </source>
</evidence>
<dbReference type="Proteomes" id="UP000593563">
    <property type="component" value="Unassembled WGS sequence"/>
</dbReference>
<comment type="subcellular location">
    <subcellularLocation>
        <location evidence="1">Membrane</location>
        <topology evidence="1">Multi-pass membrane protein</topology>
    </subcellularLocation>
</comment>
<keyword evidence="4 6" id="KW-1133">Transmembrane helix</keyword>
<dbReference type="GO" id="GO:0005452">
    <property type="term" value="F:solute:inorganic anion antiporter activity"/>
    <property type="evidence" value="ECO:0007669"/>
    <property type="project" value="InterPro"/>
</dbReference>
<keyword evidence="9" id="KW-1185">Reference proteome</keyword>
<organism evidence="8 9">
    <name type="scientific">Apium graveolens</name>
    <name type="common">Celery</name>
    <dbReference type="NCBI Taxonomy" id="4045"/>
    <lineage>
        <taxon>Eukaryota</taxon>
        <taxon>Viridiplantae</taxon>
        <taxon>Streptophyta</taxon>
        <taxon>Embryophyta</taxon>
        <taxon>Tracheophyta</taxon>
        <taxon>Spermatophyta</taxon>
        <taxon>Magnoliopsida</taxon>
        <taxon>eudicotyledons</taxon>
        <taxon>Gunneridae</taxon>
        <taxon>Pentapetalae</taxon>
        <taxon>asterids</taxon>
        <taxon>campanulids</taxon>
        <taxon>Apiales</taxon>
        <taxon>Apiaceae</taxon>
        <taxon>Apioideae</taxon>
        <taxon>apioid superclade</taxon>
        <taxon>Apieae</taxon>
        <taxon>Apium</taxon>
    </lineage>
</organism>
<dbReference type="GO" id="GO:0050801">
    <property type="term" value="P:monoatomic ion homeostasis"/>
    <property type="evidence" value="ECO:0007669"/>
    <property type="project" value="TreeGrafter"/>
</dbReference>
<evidence type="ECO:0000256" key="3">
    <source>
        <dbReference type="ARBA" id="ARBA00022692"/>
    </source>
</evidence>
<evidence type="ECO:0000256" key="5">
    <source>
        <dbReference type="ARBA" id="ARBA00023136"/>
    </source>
</evidence>
<accession>A0A6L5B8Q7</accession>
<dbReference type="GO" id="GO:0006820">
    <property type="term" value="P:monoatomic anion transport"/>
    <property type="evidence" value="ECO:0007669"/>
    <property type="project" value="InterPro"/>
</dbReference>
<sequence length="164" mass="17902">MYPVTDAHMIDIFELQIDDLVGKSISHKATSKNGTKEIEMFTNMLSEMQNSLKNETSKLIKTFSTYCTRKGEQLERSTDGALTAVQTLASTAMCGIIHSVVGGHPLLILGVAEPTVIIRKARSWRYGSGWIGSLIADYGVPLMVLVWTAISYIPSGSVPKGIPR</sequence>
<dbReference type="PANTHER" id="PTHR11453">
    <property type="entry name" value="ANION EXCHANGE PROTEIN"/>
    <property type="match status" value="1"/>
</dbReference>
<dbReference type="AlphaFoldDB" id="A0A6L5B8Q7"/>
<dbReference type="GO" id="GO:0005886">
    <property type="term" value="C:plasma membrane"/>
    <property type="evidence" value="ECO:0007669"/>
    <property type="project" value="TreeGrafter"/>
</dbReference>
<evidence type="ECO:0000256" key="1">
    <source>
        <dbReference type="ARBA" id="ARBA00004141"/>
    </source>
</evidence>
<evidence type="ECO:0000256" key="2">
    <source>
        <dbReference type="ARBA" id="ARBA00006262"/>
    </source>
</evidence>
<dbReference type="PANTHER" id="PTHR11453:SF110">
    <property type="entry name" value="BORON TRANSPORTER 3-RELATED"/>
    <property type="match status" value="1"/>
</dbReference>
<proteinExistence type="inferred from homology"/>